<dbReference type="GO" id="GO:0006915">
    <property type="term" value="P:apoptotic process"/>
    <property type="evidence" value="ECO:0007669"/>
    <property type="project" value="UniProtKB-UniRule"/>
</dbReference>
<sequence>MSKFIVKGLSSDRSRKVFVCAGNLLELIETLKRKLQLPEGDYQVYQAKDGTIIDDEEVFQMLAQEARDAKGTLEVMMLTEYSAWTDASLDISPYSPNQSISRSSSELSSRDGTESMGGSITSSNETDSIDSPAARRRPTFDMSDVCAYLDDALEKLNSEHPPRNMLAVIKRAVREACHSIGRHMLRKLRDYRKETARALAKTVIDFDGGRYAKLFQVMIGNSVSDPGYKSFTQCIYAYVNNNKGPENTGRRRNRSSSSTNEDNEEFEDEFGLLPPPASKQDLYGCVAYDVPLPFGETSSTQEEKRLKIIELANPKSPEAETLMTSTCASQRIDINRGKPLKNHLPTIIRSWPLLLEKNHFIRHAQTLIGKDVEAVFTNNVSKHWKTIFDFIHQFSNAESMKVTVPSKVEAILSLIDNAMRQSISNRSIESKCVAIFPMIALYLDEKLDKLFTVLPVSITCYHAIMSS</sequence>
<dbReference type="Proteomes" id="UP001219518">
    <property type="component" value="Unassembled WGS sequence"/>
</dbReference>
<evidence type="ECO:0000256" key="1">
    <source>
        <dbReference type="ARBA" id="ARBA00022703"/>
    </source>
</evidence>
<accession>A0AAE1LRS8</accession>
<dbReference type="SMART" id="SM00266">
    <property type="entry name" value="CAD"/>
    <property type="match status" value="1"/>
</dbReference>
<dbReference type="InterPro" id="IPR003508">
    <property type="entry name" value="CIDE-N_dom"/>
</dbReference>
<evidence type="ECO:0000256" key="3">
    <source>
        <dbReference type="SAM" id="MobiDB-lite"/>
    </source>
</evidence>
<name>A0AAE1LRS8_9NEOP</name>
<dbReference type="PROSITE" id="PS51135">
    <property type="entry name" value="CIDE_N"/>
    <property type="match status" value="1"/>
</dbReference>
<dbReference type="PANTHER" id="PTHR31025:SF22">
    <property type="entry name" value="IP13529P"/>
    <property type="match status" value="1"/>
</dbReference>
<dbReference type="SUPFAM" id="SSF54277">
    <property type="entry name" value="CAD &amp; PB1 domains"/>
    <property type="match status" value="1"/>
</dbReference>
<reference evidence="5" key="1">
    <citation type="submission" date="2021-07" db="EMBL/GenBank/DDBJ databases">
        <authorList>
            <person name="Catto M.A."/>
            <person name="Jacobson A."/>
            <person name="Kennedy G."/>
            <person name="Labadie P."/>
            <person name="Hunt B.G."/>
            <person name="Srinivasan R."/>
        </authorList>
    </citation>
    <scope>NUCLEOTIDE SEQUENCE</scope>
    <source>
        <strain evidence="5">PL_HMW_Pooled</strain>
        <tissue evidence="5">Head</tissue>
    </source>
</reference>
<feature type="domain" description="CIDE-N" evidence="4">
    <location>
        <begin position="2"/>
        <end position="79"/>
    </location>
</feature>
<evidence type="ECO:0000313" key="5">
    <source>
        <dbReference type="EMBL" id="KAK3929718.1"/>
    </source>
</evidence>
<evidence type="ECO:0000313" key="6">
    <source>
        <dbReference type="Proteomes" id="UP001219518"/>
    </source>
</evidence>
<evidence type="ECO:0000259" key="4">
    <source>
        <dbReference type="PROSITE" id="PS51135"/>
    </source>
</evidence>
<keyword evidence="6" id="KW-1185">Reference proteome</keyword>
<feature type="compositionally biased region" description="Acidic residues" evidence="3">
    <location>
        <begin position="261"/>
        <end position="270"/>
    </location>
</feature>
<dbReference type="Pfam" id="PF02017">
    <property type="entry name" value="CIDE-N"/>
    <property type="match status" value="1"/>
</dbReference>
<dbReference type="PANTHER" id="PTHR31025">
    <property type="entry name" value="SI:CH211-196P9.1-RELATED"/>
    <property type="match status" value="1"/>
</dbReference>
<dbReference type="EMBL" id="JAHWGI010001403">
    <property type="protein sequence ID" value="KAK3929718.1"/>
    <property type="molecule type" value="Genomic_DNA"/>
</dbReference>
<comment type="caution">
    <text evidence="5">The sequence shown here is derived from an EMBL/GenBank/DDBJ whole genome shotgun (WGS) entry which is preliminary data.</text>
</comment>
<protein>
    <submittedName>
        <fullName evidence="5">Cell death activator CIDE-A</fullName>
    </submittedName>
</protein>
<evidence type="ECO:0000256" key="2">
    <source>
        <dbReference type="PROSITE-ProRule" id="PRU00447"/>
    </source>
</evidence>
<dbReference type="Gene3D" id="3.10.20.10">
    <property type="match status" value="1"/>
</dbReference>
<gene>
    <name evidence="5" type="ORF">KUF71_019559</name>
</gene>
<dbReference type="AlphaFoldDB" id="A0AAE1LRS8"/>
<reference evidence="5" key="2">
    <citation type="journal article" date="2023" name="BMC Genomics">
        <title>Pest status, molecular evolution, and epigenetic factors derived from the genome assembly of Frankliniella fusca, a thysanopteran phytovirus vector.</title>
        <authorList>
            <person name="Catto M.A."/>
            <person name="Labadie P.E."/>
            <person name="Jacobson A.L."/>
            <person name="Kennedy G.G."/>
            <person name="Srinivasan R."/>
            <person name="Hunt B.G."/>
        </authorList>
    </citation>
    <scope>NUCLEOTIDE SEQUENCE</scope>
    <source>
        <strain evidence="5">PL_HMW_Pooled</strain>
    </source>
</reference>
<feature type="region of interest" description="Disordered" evidence="3">
    <location>
        <begin position="242"/>
        <end position="274"/>
    </location>
</feature>
<organism evidence="5 6">
    <name type="scientific">Frankliniella fusca</name>
    <dbReference type="NCBI Taxonomy" id="407009"/>
    <lineage>
        <taxon>Eukaryota</taxon>
        <taxon>Metazoa</taxon>
        <taxon>Ecdysozoa</taxon>
        <taxon>Arthropoda</taxon>
        <taxon>Hexapoda</taxon>
        <taxon>Insecta</taxon>
        <taxon>Pterygota</taxon>
        <taxon>Neoptera</taxon>
        <taxon>Paraneoptera</taxon>
        <taxon>Thysanoptera</taxon>
        <taxon>Terebrantia</taxon>
        <taxon>Thripoidea</taxon>
        <taxon>Thripidae</taxon>
        <taxon>Frankliniella</taxon>
    </lineage>
</organism>
<feature type="compositionally biased region" description="Polar residues" evidence="3">
    <location>
        <begin position="116"/>
        <end position="126"/>
    </location>
</feature>
<keyword evidence="1 2" id="KW-0053">Apoptosis</keyword>
<proteinExistence type="predicted"/>
<feature type="region of interest" description="Disordered" evidence="3">
    <location>
        <begin position="95"/>
        <end position="136"/>
    </location>
</feature>